<proteinExistence type="predicted"/>
<dbReference type="AlphaFoldDB" id="A0A9P6GJ78"/>
<evidence type="ECO:0000313" key="2">
    <source>
        <dbReference type="EMBL" id="KAF9736641.1"/>
    </source>
</evidence>
<accession>A0A9P6GJ78</accession>
<organism evidence="2 3">
    <name type="scientific">Paraphaeosphaeria minitans</name>
    <dbReference type="NCBI Taxonomy" id="565426"/>
    <lineage>
        <taxon>Eukaryota</taxon>
        <taxon>Fungi</taxon>
        <taxon>Dikarya</taxon>
        <taxon>Ascomycota</taxon>
        <taxon>Pezizomycotina</taxon>
        <taxon>Dothideomycetes</taxon>
        <taxon>Pleosporomycetidae</taxon>
        <taxon>Pleosporales</taxon>
        <taxon>Massarineae</taxon>
        <taxon>Didymosphaeriaceae</taxon>
        <taxon>Paraphaeosphaeria</taxon>
    </lineage>
</organism>
<dbReference type="Proteomes" id="UP000756921">
    <property type="component" value="Unassembled WGS sequence"/>
</dbReference>
<name>A0A9P6GJ78_9PLEO</name>
<feature type="region of interest" description="Disordered" evidence="1">
    <location>
        <begin position="1"/>
        <end position="26"/>
    </location>
</feature>
<sequence length="67" mass="7456">MTESPKCPGATMSRKQQHSVPSREMAVKSESWHDAVLCCAVWLKHETVGSDRREAVVRFDAPPSCVD</sequence>
<keyword evidence="3" id="KW-1185">Reference proteome</keyword>
<gene>
    <name evidence="2" type="ORF">PMIN01_04420</name>
</gene>
<evidence type="ECO:0000256" key="1">
    <source>
        <dbReference type="SAM" id="MobiDB-lite"/>
    </source>
</evidence>
<comment type="caution">
    <text evidence="2">The sequence shown here is derived from an EMBL/GenBank/DDBJ whole genome shotgun (WGS) entry which is preliminary data.</text>
</comment>
<reference evidence="2" key="1">
    <citation type="journal article" date="2020" name="Mol. Plant Microbe Interact.">
        <title>Genome Sequence of the Biocontrol Agent Coniothyrium minitans strain Conio (IMI 134523).</title>
        <authorList>
            <person name="Patel D."/>
            <person name="Shittu T.A."/>
            <person name="Baroncelli R."/>
            <person name="Muthumeenakshi S."/>
            <person name="Osborne T.H."/>
            <person name="Janganan T.K."/>
            <person name="Sreenivasaprasad S."/>
        </authorList>
    </citation>
    <scope>NUCLEOTIDE SEQUENCE</scope>
    <source>
        <strain evidence="2">Conio</strain>
    </source>
</reference>
<protein>
    <submittedName>
        <fullName evidence="2">Uncharacterized protein</fullName>
    </submittedName>
</protein>
<dbReference type="EMBL" id="WJXW01000004">
    <property type="protein sequence ID" value="KAF9736641.1"/>
    <property type="molecule type" value="Genomic_DNA"/>
</dbReference>
<evidence type="ECO:0000313" key="3">
    <source>
        <dbReference type="Proteomes" id="UP000756921"/>
    </source>
</evidence>